<comment type="caution">
    <text evidence="5">The sequence shown here is derived from an EMBL/GenBank/DDBJ whole genome shotgun (WGS) entry which is preliminary data.</text>
</comment>
<keyword evidence="1 4" id="KW-0812">Transmembrane</keyword>
<evidence type="ECO:0008006" key="7">
    <source>
        <dbReference type="Google" id="ProtNLM"/>
    </source>
</evidence>
<keyword evidence="6" id="KW-1185">Reference proteome</keyword>
<proteinExistence type="predicted"/>
<protein>
    <recommendedName>
        <fullName evidence="7">ABC transmembrane type-1 domain-containing protein</fullName>
    </recommendedName>
</protein>
<feature type="transmembrane region" description="Helical" evidence="4">
    <location>
        <begin position="45"/>
        <end position="64"/>
    </location>
</feature>
<dbReference type="Gene3D" id="1.20.1560.10">
    <property type="entry name" value="ABC transporter type 1, transmembrane domain"/>
    <property type="match status" value="1"/>
</dbReference>
<dbReference type="Proteomes" id="UP001628156">
    <property type="component" value="Unassembled WGS sequence"/>
</dbReference>
<evidence type="ECO:0000256" key="2">
    <source>
        <dbReference type="ARBA" id="ARBA00022989"/>
    </source>
</evidence>
<evidence type="ECO:0000256" key="3">
    <source>
        <dbReference type="ARBA" id="ARBA00023136"/>
    </source>
</evidence>
<evidence type="ECO:0000313" key="6">
    <source>
        <dbReference type="Proteomes" id="UP001628156"/>
    </source>
</evidence>
<evidence type="ECO:0000313" key="5">
    <source>
        <dbReference type="EMBL" id="GAB1221947.1"/>
    </source>
</evidence>
<evidence type="ECO:0000256" key="1">
    <source>
        <dbReference type="ARBA" id="ARBA00022692"/>
    </source>
</evidence>
<reference evidence="5 6" key="1">
    <citation type="journal article" date="2019" name="PLoS Negl. Trop. Dis.">
        <title>Whole genome sequencing of Entamoeba nuttalli reveals mammalian host-related molecular signatures and a novel octapeptide-repeat surface protein.</title>
        <authorList>
            <person name="Tanaka M."/>
            <person name="Makiuchi T."/>
            <person name="Komiyama T."/>
            <person name="Shiina T."/>
            <person name="Osaki K."/>
            <person name="Tachibana H."/>
        </authorList>
    </citation>
    <scope>NUCLEOTIDE SEQUENCE [LARGE SCALE GENOMIC DNA]</scope>
    <source>
        <strain evidence="5 6">P19-061405</strain>
    </source>
</reference>
<dbReference type="EMBL" id="BAAFRS010000086">
    <property type="protein sequence ID" value="GAB1221947.1"/>
    <property type="molecule type" value="Genomic_DNA"/>
</dbReference>
<name>A0ABQ0DGG3_9EUKA</name>
<keyword evidence="3 4" id="KW-0472">Membrane</keyword>
<evidence type="ECO:0000256" key="4">
    <source>
        <dbReference type="SAM" id="Phobius"/>
    </source>
</evidence>
<accession>A0ABQ0DGG3</accession>
<dbReference type="InterPro" id="IPR036640">
    <property type="entry name" value="ABC1_TM_sf"/>
</dbReference>
<sequence length="115" mass="13106">MTNEPADTFNIFNVTLDPDELSAKKKMQETEGKVSVIKLFKYSDWIDMILILVGLISSIGNGVMQPLMMLLMGDIVNSYIFTVDDNTVIDEEVSHMIFNGIKEFMNKLVVKMVYF</sequence>
<gene>
    <name evidence="5" type="ORF">ENUP19_0086G0021</name>
</gene>
<keyword evidence="2 4" id="KW-1133">Transmembrane helix</keyword>
<organism evidence="5 6">
    <name type="scientific">Entamoeba nuttalli</name>
    <dbReference type="NCBI Taxonomy" id="412467"/>
    <lineage>
        <taxon>Eukaryota</taxon>
        <taxon>Amoebozoa</taxon>
        <taxon>Evosea</taxon>
        <taxon>Archamoebae</taxon>
        <taxon>Mastigamoebida</taxon>
        <taxon>Entamoebidae</taxon>
        <taxon>Entamoeba</taxon>
    </lineage>
</organism>